<dbReference type="RefSeq" id="WP_175381311.1">
    <property type="nucleotide sequence ID" value="NZ_JABMCC010000101.1"/>
</dbReference>
<proteinExistence type="predicted"/>
<evidence type="ECO:0000313" key="1">
    <source>
        <dbReference type="EMBL" id="NUU53890.1"/>
    </source>
</evidence>
<name>A0ABX2MJB8_9BACL</name>
<keyword evidence="2" id="KW-1185">Reference proteome</keyword>
<accession>A0ABX2MJB8</accession>
<dbReference type="EMBL" id="JABMCC010000101">
    <property type="protein sequence ID" value="NUU53890.1"/>
    <property type="molecule type" value="Genomic_DNA"/>
</dbReference>
<comment type="caution">
    <text evidence="1">The sequence shown here is derived from an EMBL/GenBank/DDBJ whole genome shotgun (WGS) entry which is preliminary data.</text>
</comment>
<gene>
    <name evidence="1" type="ORF">HP548_07335</name>
</gene>
<dbReference type="Proteomes" id="UP000577724">
    <property type="component" value="Unassembled WGS sequence"/>
</dbReference>
<protein>
    <recommendedName>
        <fullName evidence="3">DUF1643 domain-containing protein</fullName>
    </recommendedName>
</protein>
<evidence type="ECO:0000313" key="2">
    <source>
        <dbReference type="Proteomes" id="UP000577724"/>
    </source>
</evidence>
<sequence length="216" mass="25275">METYAHFVSKQTDQGIKIFRHHTEFRSTNGSGKVIGLIVMMNPGNARPVDDVLFNRLENSEYETEEQVLTMPDNTMKKVMSMIQKAYKNNGITFPNQYSIHIENIFNIREKESDKAKRYAKSINGIDHLMFKCRELLNNYDFVFFAWGKLDIALERQKNLFDKYPQAIVVNRLNYKGTLMDVNYPVHPLYMNTEYFLEASKNKLNVRLIAEDANIL</sequence>
<dbReference type="GeneID" id="97130507"/>
<organism evidence="1 2">
    <name type="scientific">Paenibacillus taichungensis</name>
    <dbReference type="NCBI Taxonomy" id="484184"/>
    <lineage>
        <taxon>Bacteria</taxon>
        <taxon>Bacillati</taxon>
        <taxon>Bacillota</taxon>
        <taxon>Bacilli</taxon>
        <taxon>Bacillales</taxon>
        <taxon>Paenibacillaceae</taxon>
        <taxon>Paenibacillus</taxon>
    </lineage>
</organism>
<reference evidence="1 2" key="1">
    <citation type="submission" date="2020-05" db="EMBL/GenBank/DDBJ databases">
        <title>Genome Sequencing of Type Strains.</title>
        <authorList>
            <person name="Lemaire J.F."/>
            <person name="Inderbitzin P."/>
            <person name="Gregorio O.A."/>
            <person name="Collins S.B."/>
            <person name="Wespe N."/>
            <person name="Knight-Connoni V."/>
        </authorList>
    </citation>
    <scope>NUCLEOTIDE SEQUENCE [LARGE SCALE GENOMIC DNA]</scope>
    <source>
        <strain evidence="1 2">DSM 19942</strain>
    </source>
</reference>
<evidence type="ECO:0008006" key="3">
    <source>
        <dbReference type="Google" id="ProtNLM"/>
    </source>
</evidence>